<dbReference type="InterPro" id="IPR052918">
    <property type="entry name" value="Motility_Chemotaxis_Reg"/>
</dbReference>
<evidence type="ECO:0000256" key="1">
    <source>
        <dbReference type="SAM" id="MobiDB-lite"/>
    </source>
</evidence>
<dbReference type="PANTHER" id="PTHR35580:SF1">
    <property type="entry name" value="PHYTASE-LIKE DOMAIN-CONTAINING PROTEIN"/>
    <property type="match status" value="1"/>
</dbReference>
<dbReference type="AlphaFoldDB" id="A0A2L0F1K0"/>
<organism evidence="3 4">
    <name type="scientific">Sorangium cellulosum</name>
    <name type="common">Polyangium cellulosum</name>
    <dbReference type="NCBI Taxonomy" id="56"/>
    <lineage>
        <taxon>Bacteria</taxon>
        <taxon>Pseudomonadati</taxon>
        <taxon>Myxococcota</taxon>
        <taxon>Polyangia</taxon>
        <taxon>Polyangiales</taxon>
        <taxon>Polyangiaceae</taxon>
        <taxon>Sorangium</taxon>
    </lineage>
</organism>
<dbReference type="RefSeq" id="WP_159397598.1">
    <property type="nucleotide sequence ID" value="NZ_CP012673.1"/>
</dbReference>
<dbReference type="PANTHER" id="PTHR35580">
    <property type="entry name" value="CELL SURFACE GLYCOPROTEIN (S-LAYER PROTEIN)-LIKE PROTEIN"/>
    <property type="match status" value="1"/>
</dbReference>
<feature type="region of interest" description="Disordered" evidence="1">
    <location>
        <begin position="37"/>
        <end position="79"/>
    </location>
</feature>
<feature type="compositionally biased region" description="Gly residues" evidence="1">
    <location>
        <begin position="55"/>
        <end position="73"/>
    </location>
</feature>
<evidence type="ECO:0000313" key="3">
    <source>
        <dbReference type="EMBL" id="AUX45448.1"/>
    </source>
</evidence>
<accession>A0A2L0F1K0</accession>
<reference evidence="3 4" key="1">
    <citation type="submission" date="2015-09" db="EMBL/GenBank/DDBJ databases">
        <title>Sorangium comparison.</title>
        <authorList>
            <person name="Zaburannyi N."/>
            <person name="Bunk B."/>
            <person name="Overmann J."/>
            <person name="Mueller R."/>
        </authorList>
    </citation>
    <scope>NUCLEOTIDE SEQUENCE [LARGE SCALE GENOMIC DNA]</scope>
    <source>
        <strain evidence="3 4">So ce26</strain>
    </source>
</reference>
<dbReference type="Proteomes" id="UP000238348">
    <property type="component" value="Chromosome"/>
</dbReference>
<name>A0A2L0F1K0_SORCE</name>
<feature type="chain" id="PRO_5014707599" description="Secreted protein" evidence="2">
    <location>
        <begin position="21"/>
        <end position="520"/>
    </location>
</feature>
<evidence type="ECO:0008006" key="5">
    <source>
        <dbReference type="Google" id="ProtNLM"/>
    </source>
</evidence>
<gene>
    <name evidence="3" type="ORF">SOCE26_069390</name>
</gene>
<keyword evidence="2" id="KW-0732">Signal</keyword>
<sequence>MKCALRKVQAASCAGLLAAAAGGCNSLIGLEVGETDPAGTGAGAPPSTSSSSAGGDDGAGAGGGDGAGGGGGAPACNQAEPDAVVAPRGLWGDTIGDDVRHIAAVDGAVTAVVNEGASLTVARWSASGAREPEYTLSVPGVSGMHVAVGAGVVYVAGESTGSATLPSSQRSGCGIGPPSGHSERPSFVAALDAAGRCSWAWSIDGDGGTAARGLAATSDVIAVAVETLGKGKTFGPCALRADVPERFTLVAAFKPAGGACAWHRELGAREAVTVRALAGSAEAGAGVVAVVGDYDAANGAVSLGGDTPVTSESRGLFVARYTSRDGAPQAVTTLKLGGAPRVAPHGAALLRGGDVAIAGNYAGTFDFQDTCPRMPDAGATDNFFVARVSGDHVVWSRGFGDATTDQTAAGVAADDAGAVYVTGLFTGEIDLGAAGKLEASAGKQAGFLIKLDAEGNLVSASKLEAGGAADLRAVAADSSSGAVYAAGSLTGILDLGLDLGQLGSAVDGPRGFITGLSSAR</sequence>
<dbReference type="PROSITE" id="PS51257">
    <property type="entry name" value="PROKAR_LIPOPROTEIN"/>
    <property type="match status" value="1"/>
</dbReference>
<evidence type="ECO:0000313" key="4">
    <source>
        <dbReference type="Proteomes" id="UP000238348"/>
    </source>
</evidence>
<feature type="compositionally biased region" description="Low complexity" evidence="1">
    <location>
        <begin position="37"/>
        <end position="54"/>
    </location>
</feature>
<evidence type="ECO:0000256" key="2">
    <source>
        <dbReference type="SAM" id="SignalP"/>
    </source>
</evidence>
<feature type="signal peptide" evidence="2">
    <location>
        <begin position="1"/>
        <end position="20"/>
    </location>
</feature>
<dbReference type="OrthoDB" id="5499917at2"/>
<proteinExistence type="predicted"/>
<protein>
    <recommendedName>
        <fullName evidence="5">Secreted protein</fullName>
    </recommendedName>
</protein>
<dbReference type="EMBL" id="CP012673">
    <property type="protein sequence ID" value="AUX45448.1"/>
    <property type="molecule type" value="Genomic_DNA"/>
</dbReference>